<accession>A0A553JRD5</accession>
<dbReference type="PANTHER" id="PTHR46689:SF1">
    <property type="entry name" value="PHOD-LIKE PHOSPHATASE DOMAIN-CONTAINING PROTEIN"/>
    <property type="match status" value="1"/>
</dbReference>
<reference evidence="3" key="1">
    <citation type="submission" date="2019-07" db="EMBL/GenBank/DDBJ databases">
        <title>Shewanella sp. YLB-08 draft genomic sequence.</title>
        <authorList>
            <person name="Yu L."/>
        </authorList>
    </citation>
    <scope>NUCLEOTIDE SEQUENCE [LARGE SCALE GENOMIC DNA]</scope>
    <source>
        <strain evidence="3">JCM 20706</strain>
    </source>
</reference>
<dbReference type="SUPFAM" id="SSF56300">
    <property type="entry name" value="Metallo-dependent phosphatases"/>
    <property type="match status" value="1"/>
</dbReference>
<sequence length="492" mass="55986">MALKLILGPILGLESDSLYTVLFVANKSIINPKVNYLNTSVDAINIGEIESGIVWRAELTLSPDTAQHITYSIHSSDMPVNDARNACQWRFYVPAKDEQPKLAYASCNGFSDYKLMTSTDNPYHLWEEMAAQHEDEPFSLLLMGGDQVYADSIWTTVPTLKAWNDGGRKQKVKYVPSKRMQDQISRFYNDLYIDRWNKPAMAQMLASVPSLMMWDDHDIIDGWGSFPSQIQTCPVYNTIFESAKKFFSLLQIRGHSNQTLLCQQDEPTHFSSHVKFRHFNILALDNRSERSINEVMSSSHWSDVISTLESNCLDGDLLVLSAVPVVYRDFSFAESALDATPWEEELTDDLKDHWRAKEHEGERLKLIMRLLDNVNTRQGKTVMLSGDVHLGGLGIIIDERGDTRSSIHQVISSGIVHPAPTYMQWLGILAVTNDNLEYLDETRLVTSNMIKPHGSNKYIRNRNFVTLLEGSDSKLWINWICEGKDKPSYPLQ</sequence>
<evidence type="ECO:0000259" key="1">
    <source>
        <dbReference type="Pfam" id="PF19050"/>
    </source>
</evidence>
<name>A0A553JRD5_SHEHA</name>
<feature type="domain" description="PhoD-like phosphatase" evidence="1">
    <location>
        <begin position="345"/>
        <end position="423"/>
    </location>
</feature>
<dbReference type="PANTHER" id="PTHR46689">
    <property type="entry name" value="MEMBRANE PROTEIN, PUTATIVE-RELATED"/>
    <property type="match status" value="1"/>
</dbReference>
<dbReference type="RefSeq" id="WP_143563806.1">
    <property type="nucleotide sequence ID" value="NZ_BMPL01000005.1"/>
</dbReference>
<dbReference type="InterPro" id="IPR043904">
    <property type="entry name" value="PhoD_2-like"/>
</dbReference>
<evidence type="ECO:0000313" key="3">
    <source>
        <dbReference type="Proteomes" id="UP000318126"/>
    </source>
</evidence>
<dbReference type="InterPro" id="IPR038607">
    <property type="entry name" value="PhoD-like_sf"/>
</dbReference>
<dbReference type="InterPro" id="IPR029052">
    <property type="entry name" value="Metallo-depent_PP-like"/>
</dbReference>
<dbReference type="OrthoDB" id="9795624at2"/>
<evidence type="ECO:0000313" key="2">
    <source>
        <dbReference type="EMBL" id="TRY15018.1"/>
    </source>
</evidence>
<dbReference type="Pfam" id="PF19050">
    <property type="entry name" value="PhoD_2"/>
    <property type="match status" value="2"/>
</dbReference>
<dbReference type="CDD" id="cd07389">
    <property type="entry name" value="MPP_PhoD"/>
    <property type="match status" value="1"/>
</dbReference>
<dbReference type="Gene3D" id="3.60.21.70">
    <property type="entry name" value="PhoD-like phosphatase"/>
    <property type="match status" value="1"/>
</dbReference>
<gene>
    <name evidence="2" type="ORF">FN961_06805</name>
</gene>
<comment type="caution">
    <text evidence="2">The sequence shown here is derived from an EMBL/GenBank/DDBJ whole genome shotgun (WGS) entry which is preliminary data.</text>
</comment>
<protein>
    <submittedName>
        <fullName evidence="2">Alkaline phosphatase family protein</fullName>
    </submittedName>
</protein>
<dbReference type="AlphaFoldDB" id="A0A553JRD5"/>
<organism evidence="2 3">
    <name type="scientific">Shewanella hanedai</name>
    <name type="common">Alteromonas hanedai</name>
    <dbReference type="NCBI Taxonomy" id="25"/>
    <lineage>
        <taxon>Bacteria</taxon>
        <taxon>Pseudomonadati</taxon>
        <taxon>Pseudomonadota</taxon>
        <taxon>Gammaproteobacteria</taxon>
        <taxon>Alteromonadales</taxon>
        <taxon>Shewanellaceae</taxon>
        <taxon>Shewanella</taxon>
    </lineage>
</organism>
<dbReference type="Proteomes" id="UP000318126">
    <property type="component" value="Unassembled WGS sequence"/>
</dbReference>
<dbReference type="GO" id="GO:0016020">
    <property type="term" value="C:membrane"/>
    <property type="evidence" value="ECO:0007669"/>
    <property type="project" value="TreeGrafter"/>
</dbReference>
<proteinExistence type="predicted"/>
<keyword evidence="3" id="KW-1185">Reference proteome</keyword>
<dbReference type="EMBL" id="VKGK01000006">
    <property type="protein sequence ID" value="TRY15018.1"/>
    <property type="molecule type" value="Genomic_DNA"/>
</dbReference>
<feature type="domain" description="PhoD-like phosphatase" evidence="1">
    <location>
        <begin position="89"/>
        <end position="335"/>
    </location>
</feature>
<dbReference type="InterPro" id="IPR018946">
    <property type="entry name" value="PhoD-like_MPP"/>
</dbReference>